<sequence>MTTTNVTIQVPEQNQLLSEAAAAQNTASLIIIQNESDLQFATEQMNGMSNRVKELDTLRKSITAPLDQAKKNVMALFKPVTESYQTAIGQIKKEIGGYIAQKEREAAEARLKAEQEAEAERKALEAKAKEAETPEQAEALQQAAATVTAAPVAKVEKTKGMSTTKVWKAEVKDAPAFLVHVATHPELLNCIEINVHAIERFVTATGGTVTLPGIELSQEIRVTSRG</sequence>
<organism evidence="2">
    <name type="scientific">Myoviridae sp. cteBs22</name>
    <dbReference type="NCBI Taxonomy" id="2826675"/>
    <lineage>
        <taxon>Viruses</taxon>
        <taxon>Duplodnaviria</taxon>
        <taxon>Heunggongvirae</taxon>
        <taxon>Uroviricota</taxon>
        <taxon>Caudoviricetes</taxon>
    </lineage>
</organism>
<proteinExistence type="predicted"/>
<accession>A0A8S5R1M1</accession>
<keyword evidence="1" id="KW-0175">Coiled coil</keyword>
<reference evidence="2" key="1">
    <citation type="journal article" date="2021" name="Proc. Natl. Acad. Sci. U.S.A.">
        <title>A Catalog of Tens of Thousands of Viruses from Human Metagenomes Reveals Hidden Associations with Chronic Diseases.</title>
        <authorList>
            <person name="Tisza M.J."/>
            <person name="Buck C.B."/>
        </authorList>
    </citation>
    <scope>NUCLEOTIDE SEQUENCE</scope>
    <source>
        <strain evidence="2">CteBs22</strain>
    </source>
</reference>
<protein>
    <submittedName>
        <fullName evidence="2">Uncharacterized protein</fullName>
    </submittedName>
</protein>
<evidence type="ECO:0000313" key="2">
    <source>
        <dbReference type="EMBL" id="DAE24828.1"/>
    </source>
</evidence>
<name>A0A8S5R1M1_9CAUD</name>
<dbReference type="EMBL" id="BK015784">
    <property type="protein sequence ID" value="DAE24828.1"/>
    <property type="molecule type" value="Genomic_DNA"/>
</dbReference>
<feature type="coiled-coil region" evidence="1">
    <location>
        <begin position="99"/>
        <end position="134"/>
    </location>
</feature>
<evidence type="ECO:0000256" key="1">
    <source>
        <dbReference type="SAM" id="Coils"/>
    </source>
</evidence>